<feature type="domain" description="SHOCT" evidence="1">
    <location>
        <begin position="128"/>
        <end position="152"/>
    </location>
</feature>
<accession>A0ABQ1P2Z3</accession>
<name>A0ABQ1P2Z3_9ENTE</name>
<proteinExistence type="predicted"/>
<dbReference type="Pfam" id="PF09851">
    <property type="entry name" value="SHOCT"/>
    <property type="match status" value="1"/>
</dbReference>
<protein>
    <recommendedName>
        <fullName evidence="5">SHOCT domain-containing protein</fullName>
    </recommendedName>
</protein>
<dbReference type="EMBL" id="BMKI01000003">
    <property type="protein sequence ID" value="GGC88347.1"/>
    <property type="molecule type" value="Genomic_DNA"/>
</dbReference>
<dbReference type="InterPro" id="IPR027860">
    <property type="entry name" value="DUF4429"/>
</dbReference>
<organism evidence="3 4">
    <name type="scientific">Enterococcus wangshanyuanii</name>
    <dbReference type="NCBI Taxonomy" id="2005703"/>
    <lineage>
        <taxon>Bacteria</taxon>
        <taxon>Bacillati</taxon>
        <taxon>Bacillota</taxon>
        <taxon>Bacilli</taxon>
        <taxon>Lactobacillales</taxon>
        <taxon>Enterococcaceae</taxon>
        <taxon>Enterococcus</taxon>
    </lineage>
</organism>
<evidence type="ECO:0000313" key="3">
    <source>
        <dbReference type="EMBL" id="GGC88347.1"/>
    </source>
</evidence>
<dbReference type="InterPro" id="IPR018649">
    <property type="entry name" value="SHOCT"/>
</dbReference>
<dbReference type="RefSeq" id="WP_088271227.1">
    <property type="nucleotide sequence ID" value="NZ_BMKI01000003.1"/>
</dbReference>
<comment type="caution">
    <text evidence="3">The sequence shown here is derived from an EMBL/GenBank/DDBJ whole genome shotgun (WGS) entry which is preliminary data.</text>
</comment>
<sequence>MKKSYYVKSKKVNVVIDEDSITISRKGFINMANHGLKGEKTIPYTSITATQIKKPGFATGYLQLAVKGGNESKGGVQAAVSDENTILFTRKDEYEVMCELKEFIDTKIRLGQAPPVVQSIQSPVEQVKGLKELLDMGVINQQEFDKKKRELLDL</sequence>
<evidence type="ECO:0000259" key="2">
    <source>
        <dbReference type="Pfam" id="PF14472"/>
    </source>
</evidence>
<reference evidence="4" key="1">
    <citation type="journal article" date="2019" name="Int. J. Syst. Evol. Microbiol.">
        <title>The Global Catalogue of Microorganisms (GCM) 10K type strain sequencing project: providing services to taxonomists for standard genome sequencing and annotation.</title>
        <authorList>
            <consortium name="The Broad Institute Genomics Platform"/>
            <consortium name="The Broad Institute Genome Sequencing Center for Infectious Disease"/>
            <person name="Wu L."/>
            <person name="Ma J."/>
        </authorList>
    </citation>
    <scope>NUCLEOTIDE SEQUENCE [LARGE SCALE GENOMIC DNA]</scope>
    <source>
        <strain evidence="4">CGMCC 1.15942</strain>
    </source>
</reference>
<evidence type="ECO:0008006" key="5">
    <source>
        <dbReference type="Google" id="ProtNLM"/>
    </source>
</evidence>
<evidence type="ECO:0000313" key="4">
    <source>
        <dbReference type="Proteomes" id="UP000630615"/>
    </source>
</evidence>
<keyword evidence="4" id="KW-1185">Reference proteome</keyword>
<gene>
    <name evidence="3" type="ORF">GCM10011573_17460</name>
</gene>
<feature type="domain" description="DUF4429" evidence="2">
    <location>
        <begin position="15"/>
        <end position="96"/>
    </location>
</feature>
<dbReference type="Proteomes" id="UP000630615">
    <property type="component" value="Unassembled WGS sequence"/>
</dbReference>
<evidence type="ECO:0000259" key="1">
    <source>
        <dbReference type="Pfam" id="PF09851"/>
    </source>
</evidence>
<dbReference type="Pfam" id="PF14472">
    <property type="entry name" value="DUF4429"/>
    <property type="match status" value="1"/>
</dbReference>